<name>A0A840Q7D5_9PSEU</name>
<dbReference type="RefSeq" id="WP_184727706.1">
    <property type="nucleotide sequence ID" value="NZ_JACHIW010000001.1"/>
</dbReference>
<feature type="compositionally biased region" description="Low complexity" evidence="1">
    <location>
        <begin position="84"/>
        <end position="94"/>
    </location>
</feature>
<proteinExistence type="predicted"/>
<dbReference type="AlphaFoldDB" id="A0A840Q7D5"/>
<feature type="region of interest" description="Disordered" evidence="1">
    <location>
        <begin position="37"/>
        <end position="110"/>
    </location>
</feature>
<evidence type="ECO:0000256" key="1">
    <source>
        <dbReference type="SAM" id="MobiDB-lite"/>
    </source>
</evidence>
<feature type="compositionally biased region" description="Polar residues" evidence="1">
    <location>
        <begin position="37"/>
        <end position="47"/>
    </location>
</feature>
<evidence type="ECO:0000313" key="3">
    <source>
        <dbReference type="Proteomes" id="UP000584374"/>
    </source>
</evidence>
<keyword evidence="3" id="KW-1185">Reference proteome</keyword>
<sequence length="110" mass="11401">MRKTRLAVLGATGIAAAAEDPQIPDIDKILSSTLLDVSKQDGASQNGKAHESTQSKDDPQVLPDPQPRPSKPNIAQQGDDDSDQQQSSVDGQDSPGKPGGVDGPGMSDRA</sequence>
<reference evidence="2 3" key="1">
    <citation type="submission" date="2020-08" db="EMBL/GenBank/DDBJ databases">
        <title>Sequencing the genomes of 1000 actinobacteria strains.</title>
        <authorList>
            <person name="Klenk H.-P."/>
        </authorList>
    </citation>
    <scope>NUCLEOTIDE SEQUENCE [LARGE SCALE GENOMIC DNA]</scope>
    <source>
        <strain evidence="2 3">DSM 45584</strain>
    </source>
</reference>
<evidence type="ECO:0000313" key="2">
    <source>
        <dbReference type="EMBL" id="MBB5156594.1"/>
    </source>
</evidence>
<protein>
    <submittedName>
        <fullName evidence="2">Uncharacterized protein</fullName>
    </submittedName>
</protein>
<gene>
    <name evidence="2" type="ORF">BJ970_004128</name>
</gene>
<dbReference type="Proteomes" id="UP000584374">
    <property type="component" value="Unassembled WGS sequence"/>
</dbReference>
<dbReference type="EMBL" id="JACHIW010000001">
    <property type="protein sequence ID" value="MBB5156594.1"/>
    <property type="molecule type" value="Genomic_DNA"/>
</dbReference>
<accession>A0A840Q7D5</accession>
<feature type="compositionally biased region" description="Basic and acidic residues" evidence="1">
    <location>
        <begin position="48"/>
        <end position="59"/>
    </location>
</feature>
<comment type="caution">
    <text evidence="2">The sequence shown here is derived from an EMBL/GenBank/DDBJ whole genome shotgun (WGS) entry which is preliminary data.</text>
</comment>
<organism evidence="2 3">
    <name type="scientific">Saccharopolyspora phatthalungensis</name>
    <dbReference type="NCBI Taxonomy" id="664693"/>
    <lineage>
        <taxon>Bacteria</taxon>
        <taxon>Bacillati</taxon>
        <taxon>Actinomycetota</taxon>
        <taxon>Actinomycetes</taxon>
        <taxon>Pseudonocardiales</taxon>
        <taxon>Pseudonocardiaceae</taxon>
        <taxon>Saccharopolyspora</taxon>
    </lineage>
</organism>